<feature type="compositionally biased region" description="Low complexity" evidence="1">
    <location>
        <begin position="614"/>
        <end position="625"/>
    </location>
</feature>
<sequence>MTADLPSFQPSSNTDYENTRDTLKTLGRSRFSKALPAPPPVLDAKFSPRTSSRPSAATEISETTHSLPPLPVSSRHHPVSTSKATALPGLPAPAQSQAQVASGGAIRRRPVASPIPAASSDSHDLYVETKTQPPHAPTATAKSALSSLPQLPNIPSFDSFSSLSELVQDDAAPPSASNPPPESPTASLDSDTKSQTTAHVLSSSPTPTGGSSSSRTASISSILSAYSEMSSVPAGLSSSVSEATISTNASSARAPVMSPLQLLPEFKNQQAFDVRKLFSGSKLDEAGHTPLSYLLEGDYADEDEAGGIENEVADGKSVAKNGDSRNNNKTSDEYDPFSDACYSYKPPLPRAPNVRDTTVTTVYRVEHQTTNGTENASAPLDTTIKTETNVLPPRSTSLRDPPPDLMLKTITLSTDVRKFGEPLPPLPALAQQSSLPLVVAKSTPKETEPELSAADRHPRSPPVLQNPCIAAVTADARSDSFDPIEHQLQIEGQKTEPPKQDLPPVTPAKDVTDCAYGQPLPAPRSPLPLPPSRSSLGQLNKPRSPFTAVDKPVAAPSSLLPSSRLDGQKGLPLTPAASQPGVAQPTSNMGASLTKAESKIKPTFKRKDLPNFTPAPAVPAKVPQPSTEQTSLTSNSQYPPSSSQRPLTSSVGNKQGRSRDENPCNSLEQASAAAPVADVANAVYSSSSVMSVTVAPDAPARVSPTGLNLLAATQPRESAFAINTSEPSTSRSQQRQQTILPSNGSAIHSGENRLFKNAAQQGGRGQDASLTKAQSPVSMQSQPQHQFAPRTSSKLGFPSTGPGVLPGSMPPLRQMPVAVPDHQHGNSVMSAVSETSSQVTIKAVAENTALANEHGRPATTDDALRQTSASEDLPMAPGMPPYFPTGYLTDTVTPSTVFAAPPPSKYQFGCLQQHKDMFCDRNVNYSLSCQACQTFERSERWRCKWCYLRICSSCRASLYTHAQHSLARLMACLEEGGDKEATRDDEYKKDGNAAAGQPSAFTSDLTAIPEQ</sequence>
<dbReference type="Proteomes" id="UP001642502">
    <property type="component" value="Unassembled WGS sequence"/>
</dbReference>
<feature type="region of interest" description="Disordered" evidence="1">
    <location>
        <begin position="489"/>
        <end position="669"/>
    </location>
</feature>
<feature type="region of interest" description="Disordered" evidence="1">
    <location>
        <begin position="981"/>
        <end position="1011"/>
    </location>
</feature>
<feature type="region of interest" description="Disordered" evidence="1">
    <location>
        <begin position="310"/>
        <end position="337"/>
    </location>
</feature>
<feature type="compositionally biased region" description="Pro residues" evidence="1">
    <location>
        <begin position="520"/>
        <end position="531"/>
    </location>
</feature>
<evidence type="ECO:0000313" key="2">
    <source>
        <dbReference type="EMBL" id="CAK7263824.1"/>
    </source>
</evidence>
<feature type="compositionally biased region" description="Basic and acidic residues" evidence="1">
    <location>
        <begin position="981"/>
        <end position="991"/>
    </location>
</feature>
<feature type="compositionally biased region" description="Basic and acidic residues" evidence="1">
    <location>
        <begin position="596"/>
        <end position="609"/>
    </location>
</feature>
<organism evidence="2 3">
    <name type="scientific">Sporothrix epigloea</name>
    <dbReference type="NCBI Taxonomy" id="1892477"/>
    <lineage>
        <taxon>Eukaryota</taxon>
        <taxon>Fungi</taxon>
        <taxon>Dikarya</taxon>
        <taxon>Ascomycota</taxon>
        <taxon>Pezizomycotina</taxon>
        <taxon>Sordariomycetes</taxon>
        <taxon>Sordariomycetidae</taxon>
        <taxon>Ophiostomatales</taxon>
        <taxon>Ophiostomataceae</taxon>
        <taxon>Sporothrix</taxon>
    </lineage>
</organism>
<gene>
    <name evidence="2" type="ORF">SEPCBS119000_000695</name>
</gene>
<feature type="compositionally biased region" description="Basic and acidic residues" evidence="1">
    <location>
        <begin position="443"/>
        <end position="458"/>
    </location>
</feature>
<feature type="region of interest" description="Disordered" evidence="1">
    <location>
        <begin position="167"/>
        <end position="218"/>
    </location>
</feature>
<keyword evidence="3" id="KW-1185">Reference proteome</keyword>
<feature type="compositionally biased region" description="Low complexity" evidence="1">
    <location>
        <begin position="554"/>
        <end position="563"/>
    </location>
</feature>
<feature type="compositionally biased region" description="Low complexity" evidence="1">
    <location>
        <begin position="201"/>
        <end position="218"/>
    </location>
</feature>
<reference evidence="2 3" key="1">
    <citation type="submission" date="2024-01" db="EMBL/GenBank/DDBJ databases">
        <authorList>
            <person name="Allen C."/>
            <person name="Tagirdzhanova G."/>
        </authorList>
    </citation>
    <scope>NUCLEOTIDE SEQUENCE [LARGE SCALE GENOMIC DNA]</scope>
    <source>
        <strain evidence="2 3">CBS 119000</strain>
    </source>
</reference>
<proteinExistence type="predicted"/>
<protein>
    <submittedName>
        <fullName evidence="2">Uncharacterized protein</fullName>
    </submittedName>
</protein>
<evidence type="ECO:0000256" key="1">
    <source>
        <dbReference type="SAM" id="MobiDB-lite"/>
    </source>
</evidence>
<comment type="caution">
    <text evidence="2">The sequence shown here is derived from an EMBL/GenBank/DDBJ whole genome shotgun (WGS) entry which is preliminary data.</text>
</comment>
<feature type="compositionally biased region" description="Polar residues" evidence="1">
    <location>
        <begin position="626"/>
        <end position="655"/>
    </location>
</feature>
<dbReference type="EMBL" id="CAWUON010000004">
    <property type="protein sequence ID" value="CAK7263824.1"/>
    <property type="molecule type" value="Genomic_DNA"/>
</dbReference>
<feature type="compositionally biased region" description="Low complexity" evidence="1">
    <location>
        <begin position="92"/>
        <end position="105"/>
    </location>
</feature>
<feature type="region of interest" description="Disordered" evidence="1">
    <location>
        <begin position="1"/>
        <end position="144"/>
    </location>
</feature>
<feature type="compositionally biased region" description="Polar residues" evidence="1">
    <location>
        <begin position="48"/>
        <end position="66"/>
    </location>
</feature>
<name>A0ABP0D6I5_9PEZI</name>
<feature type="region of interest" description="Disordered" evidence="1">
    <location>
        <begin position="759"/>
        <end position="797"/>
    </location>
</feature>
<feature type="region of interest" description="Disordered" evidence="1">
    <location>
        <begin position="441"/>
        <end position="464"/>
    </location>
</feature>
<evidence type="ECO:0000313" key="3">
    <source>
        <dbReference type="Proteomes" id="UP001642502"/>
    </source>
</evidence>
<accession>A0ABP0D6I5</accession>
<feature type="compositionally biased region" description="Polar residues" evidence="1">
    <location>
        <begin position="768"/>
        <end position="794"/>
    </location>
</feature>